<evidence type="ECO:0000256" key="5">
    <source>
        <dbReference type="SAM" id="Phobius"/>
    </source>
</evidence>
<evidence type="ECO:0000256" key="2">
    <source>
        <dbReference type="ARBA" id="ARBA00022777"/>
    </source>
</evidence>
<evidence type="ECO:0000256" key="1">
    <source>
        <dbReference type="ARBA" id="ARBA00022679"/>
    </source>
</evidence>
<dbReference type="Pfam" id="PF02518">
    <property type="entry name" value="HATPase_c"/>
    <property type="match status" value="1"/>
</dbReference>
<evidence type="ECO:0000259" key="6">
    <source>
        <dbReference type="SMART" id="SM00387"/>
    </source>
</evidence>
<keyword evidence="5" id="KW-0812">Transmembrane</keyword>
<evidence type="ECO:0000313" key="7">
    <source>
        <dbReference type="EMBL" id="PEN06290.1"/>
    </source>
</evidence>
<dbReference type="OrthoDB" id="9760839at2"/>
<reference evidence="7 8" key="1">
    <citation type="submission" date="2017-10" db="EMBL/GenBank/DDBJ databases">
        <title>Draft genome of Longimonas halophila.</title>
        <authorList>
            <person name="Goh K.M."/>
            <person name="Shamsir M.S."/>
            <person name="Lim S.W."/>
        </authorList>
    </citation>
    <scope>NUCLEOTIDE SEQUENCE [LARGE SCALE GENOMIC DNA]</scope>
    <source>
        <strain evidence="7 8">KCTC 42399</strain>
    </source>
</reference>
<dbReference type="SMART" id="SM00387">
    <property type="entry name" value="HATPase_c"/>
    <property type="match status" value="1"/>
</dbReference>
<dbReference type="InterPro" id="IPR050482">
    <property type="entry name" value="Sensor_HK_TwoCompSys"/>
</dbReference>
<keyword evidence="5" id="KW-0472">Membrane</keyword>
<protein>
    <recommendedName>
        <fullName evidence="6">Histidine kinase/HSP90-like ATPase domain-containing protein</fullName>
    </recommendedName>
</protein>
<sequence>MTCPPCCISPNSNPPFICRWGSVAFHLAACCLIVAGIFFPNWANATSQNAPSSPPSPEDIRILSEGHTYSGTTDQIYHFQVRSDSTVMLSAGRSGETSIMIPVSLFELVNERINVRLFESQMTPSQLNVGLEDRALHLSLIQRYDLLLLGGIGTSFMLLVGLSTWLGVRLRRSRHDQQALRMRYQALQEGEERERRRLAREIHDGPVQALHGLHLQVVGMSMSQQTRTTAQGDGESRPPADTSSILSTDLMDVARELRAISEGLHPASLERFGLVAALDSHAQRLLDLSGSSQQKETPSIHVEGPEDLFDVSDTKRLALYRMGQEAVTNAIHHANATSIDVRAWKKGQTVCLIISDDGCGFDTDSHVASQSNAASDSNGLGLIGLKERATMIGASVTVDSTRGVGTTVSIRIDNQNAKTG</sequence>
<gene>
    <name evidence="7" type="ORF">CRI93_10745</name>
</gene>
<dbReference type="AlphaFoldDB" id="A0A2H3NN61"/>
<keyword evidence="1" id="KW-0808">Transferase</keyword>
<feature type="region of interest" description="Disordered" evidence="4">
    <location>
        <begin position="223"/>
        <end position="244"/>
    </location>
</feature>
<accession>A0A2H3NN61</accession>
<feature type="transmembrane region" description="Helical" evidence="5">
    <location>
        <begin position="20"/>
        <end position="39"/>
    </location>
</feature>
<dbReference type="EMBL" id="PDEP01000009">
    <property type="protein sequence ID" value="PEN06290.1"/>
    <property type="molecule type" value="Genomic_DNA"/>
</dbReference>
<feature type="domain" description="Histidine kinase/HSP90-like ATPase" evidence="6">
    <location>
        <begin position="314"/>
        <end position="416"/>
    </location>
</feature>
<name>A0A2H3NN61_9BACT</name>
<proteinExistence type="predicted"/>
<keyword evidence="8" id="KW-1185">Reference proteome</keyword>
<dbReference type="Gene3D" id="3.30.565.10">
    <property type="entry name" value="Histidine kinase-like ATPase, C-terminal domain"/>
    <property type="match status" value="1"/>
</dbReference>
<dbReference type="PANTHER" id="PTHR24421">
    <property type="entry name" value="NITRATE/NITRITE SENSOR PROTEIN NARX-RELATED"/>
    <property type="match status" value="1"/>
</dbReference>
<dbReference type="InterPro" id="IPR011712">
    <property type="entry name" value="Sig_transdc_His_kin_sub3_dim/P"/>
</dbReference>
<evidence type="ECO:0000313" key="8">
    <source>
        <dbReference type="Proteomes" id="UP000221024"/>
    </source>
</evidence>
<dbReference type="CDD" id="cd16917">
    <property type="entry name" value="HATPase_UhpB-NarQ-NarX-like"/>
    <property type="match status" value="1"/>
</dbReference>
<dbReference type="InterPro" id="IPR003594">
    <property type="entry name" value="HATPase_dom"/>
</dbReference>
<dbReference type="InterPro" id="IPR036890">
    <property type="entry name" value="HATPase_C_sf"/>
</dbReference>
<comment type="caution">
    <text evidence="7">The sequence shown here is derived from an EMBL/GenBank/DDBJ whole genome shotgun (WGS) entry which is preliminary data.</text>
</comment>
<evidence type="ECO:0000256" key="3">
    <source>
        <dbReference type="ARBA" id="ARBA00023012"/>
    </source>
</evidence>
<keyword evidence="3" id="KW-0902">Two-component regulatory system</keyword>
<dbReference type="SUPFAM" id="SSF55874">
    <property type="entry name" value="ATPase domain of HSP90 chaperone/DNA topoisomerase II/histidine kinase"/>
    <property type="match status" value="1"/>
</dbReference>
<dbReference type="GO" id="GO:0016020">
    <property type="term" value="C:membrane"/>
    <property type="evidence" value="ECO:0007669"/>
    <property type="project" value="InterPro"/>
</dbReference>
<dbReference type="GO" id="GO:0000155">
    <property type="term" value="F:phosphorelay sensor kinase activity"/>
    <property type="evidence" value="ECO:0007669"/>
    <property type="project" value="InterPro"/>
</dbReference>
<organism evidence="7 8">
    <name type="scientific">Longimonas halophila</name>
    <dbReference type="NCBI Taxonomy" id="1469170"/>
    <lineage>
        <taxon>Bacteria</taxon>
        <taxon>Pseudomonadati</taxon>
        <taxon>Rhodothermota</taxon>
        <taxon>Rhodothermia</taxon>
        <taxon>Rhodothermales</taxon>
        <taxon>Salisaetaceae</taxon>
        <taxon>Longimonas</taxon>
    </lineage>
</organism>
<dbReference type="Pfam" id="PF07730">
    <property type="entry name" value="HisKA_3"/>
    <property type="match status" value="1"/>
</dbReference>
<evidence type="ECO:0000256" key="4">
    <source>
        <dbReference type="SAM" id="MobiDB-lite"/>
    </source>
</evidence>
<dbReference type="GO" id="GO:0046983">
    <property type="term" value="F:protein dimerization activity"/>
    <property type="evidence" value="ECO:0007669"/>
    <property type="project" value="InterPro"/>
</dbReference>
<keyword evidence="2" id="KW-0418">Kinase</keyword>
<feature type="transmembrane region" description="Helical" evidence="5">
    <location>
        <begin position="146"/>
        <end position="168"/>
    </location>
</feature>
<keyword evidence="5" id="KW-1133">Transmembrane helix</keyword>
<dbReference type="Gene3D" id="1.20.5.1930">
    <property type="match status" value="1"/>
</dbReference>
<dbReference type="Proteomes" id="UP000221024">
    <property type="component" value="Unassembled WGS sequence"/>
</dbReference>